<dbReference type="Proteomes" id="UP000041314">
    <property type="component" value="Unassembled WGS sequence"/>
</dbReference>
<gene>
    <name evidence="1" type="ORF">ERS008198_02366</name>
</gene>
<protein>
    <submittedName>
        <fullName evidence="1">Uncharacterized protein</fullName>
    </submittedName>
</protein>
<reference evidence="1 2" key="1">
    <citation type="submission" date="2015-03" db="EMBL/GenBank/DDBJ databases">
        <authorList>
            <consortium name="Pathogen Informatics"/>
        </authorList>
    </citation>
    <scope>NUCLEOTIDE SEQUENCE [LARGE SCALE GENOMIC DNA]</scope>
    <source>
        <strain evidence="1 2">A1104</strain>
    </source>
</reference>
<sequence length="166" mass="19608">MQFLQFFFRQRQLFIAVHAHITLQNMTGNVLRFTERVHLIRTALVNVQLRDLVLILHFQHIRHRRFPRVGNTLLVRRANQAHVETGTAAHRRDIDNLNAVTVEVVAHKASKQMLKRMNPFFRHHFFVRNAKTQIKHGDCVAMRGVHRFCNPDRRRLHPGMIDCEAI</sequence>
<accession>A0A655CST4</accession>
<name>A0A655CST4_SALET</name>
<evidence type="ECO:0000313" key="2">
    <source>
        <dbReference type="Proteomes" id="UP000041314"/>
    </source>
</evidence>
<dbReference type="AlphaFoldDB" id="A0A655CST4"/>
<evidence type="ECO:0000313" key="1">
    <source>
        <dbReference type="EMBL" id="CNU27568.1"/>
    </source>
</evidence>
<dbReference type="EMBL" id="CQPA01000016">
    <property type="protein sequence ID" value="CNU27568.1"/>
    <property type="molecule type" value="Genomic_DNA"/>
</dbReference>
<organism evidence="1 2">
    <name type="scientific">Salmonella enterica subsp. enterica serovar Bovismorbificans</name>
    <dbReference type="NCBI Taxonomy" id="58097"/>
    <lineage>
        <taxon>Bacteria</taxon>
        <taxon>Pseudomonadati</taxon>
        <taxon>Pseudomonadota</taxon>
        <taxon>Gammaproteobacteria</taxon>
        <taxon>Enterobacterales</taxon>
        <taxon>Enterobacteriaceae</taxon>
        <taxon>Salmonella</taxon>
    </lineage>
</organism>
<proteinExistence type="predicted"/>